<dbReference type="RefSeq" id="WP_407992440.1">
    <property type="nucleotide sequence ID" value="NZ_AP035882.1"/>
</dbReference>
<dbReference type="EMBL" id="AP035882">
    <property type="protein sequence ID" value="BFP50050.1"/>
    <property type="molecule type" value="Genomic_DNA"/>
</dbReference>
<protein>
    <recommendedName>
        <fullName evidence="2">Helix-turn-helix domain-containing protein</fullName>
    </recommendedName>
</protein>
<accession>A0AB33KF25</accession>
<reference evidence="1" key="1">
    <citation type="submission" date="2024-07" db="EMBL/GenBank/DDBJ databases">
        <title>Complete genome sequences of cellulolytic bacteria, Kitasatospora sp. CMC57 and Streptomyces sp. CMC78, isolated from Japanese agricultural soil.</title>
        <authorList>
            <person name="Hashimoto T."/>
            <person name="Ito M."/>
            <person name="Iwamoto M."/>
            <person name="Fukahori D."/>
            <person name="Shoda T."/>
            <person name="Sakoda M."/>
            <person name="Morohoshi T."/>
            <person name="Mitsuboshi M."/>
            <person name="Nishizawa T."/>
        </authorList>
    </citation>
    <scope>NUCLEOTIDE SEQUENCE</scope>
    <source>
        <strain evidence="1">CMC57</strain>
        <plasmid evidence="1">pCMC57_01</plasmid>
    </source>
</reference>
<gene>
    <name evidence="1" type="ORF">KCMC57_64180</name>
</gene>
<name>A0AB33KF25_9ACTN</name>
<sequence length="171" mass="18265">MTAITAAAAHQAGVTAATIRIWCRTGVVAAVKQAGRWIVDTASLAYRIKLPALLRRRPATIAFTADTMTAIGGNRWQRNGMDRVYLNDWADLAGLAISRYGTGNISSASWQGENISNSQAGKLLGSIDKVWFDAADGELHCRFGYATSRVATPQDVWDAVVTGVRAAIAAL</sequence>
<evidence type="ECO:0000313" key="1">
    <source>
        <dbReference type="EMBL" id="BFP50050.1"/>
    </source>
</evidence>
<keyword evidence="1" id="KW-0614">Plasmid</keyword>
<proteinExistence type="predicted"/>
<geneLocation type="plasmid" evidence="1">
    <name>pCMC57_01</name>
</geneLocation>
<dbReference type="AlphaFoldDB" id="A0AB33KF25"/>
<organism evidence="1">
    <name type="scientific">Kitasatospora sp. CMC57</name>
    <dbReference type="NCBI Taxonomy" id="3231513"/>
    <lineage>
        <taxon>Bacteria</taxon>
        <taxon>Bacillati</taxon>
        <taxon>Actinomycetota</taxon>
        <taxon>Actinomycetes</taxon>
        <taxon>Kitasatosporales</taxon>
        <taxon>Streptomycetaceae</taxon>
        <taxon>Kitasatospora</taxon>
    </lineage>
</organism>
<dbReference type="KEGG" id="kic:KCMC57_64180"/>
<evidence type="ECO:0008006" key="2">
    <source>
        <dbReference type="Google" id="ProtNLM"/>
    </source>
</evidence>